<name>A0AAW1IB51_POPJA</name>
<evidence type="ECO:0000313" key="1">
    <source>
        <dbReference type="EMBL" id="KAK9686345.1"/>
    </source>
</evidence>
<proteinExistence type="predicted"/>
<dbReference type="EMBL" id="JASPKY010000711">
    <property type="protein sequence ID" value="KAK9686345.1"/>
    <property type="molecule type" value="Genomic_DNA"/>
</dbReference>
<gene>
    <name evidence="1" type="ORF">QE152_g37258</name>
</gene>
<keyword evidence="2" id="KW-1185">Reference proteome</keyword>
<reference evidence="1 2" key="1">
    <citation type="journal article" date="2024" name="BMC Genomics">
        <title>De novo assembly and annotation of Popillia japonica's genome with initial clues to its potential as an invasive pest.</title>
        <authorList>
            <person name="Cucini C."/>
            <person name="Boschi S."/>
            <person name="Funari R."/>
            <person name="Cardaioli E."/>
            <person name="Iannotti N."/>
            <person name="Marturano G."/>
            <person name="Paoli F."/>
            <person name="Bruttini M."/>
            <person name="Carapelli A."/>
            <person name="Frati F."/>
            <person name="Nardi F."/>
        </authorList>
    </citation>
    <scope>NUCLEOTIDE SEQUENCE [LARGE SCALE GENOMIC DNA]</scope>
    <source>
        <strain evidence="1">DMR45628</strain>
    </source>
</reference>
<accession>A0AAW1IB51</accession>
<evidence type="ECO:0008006" key="3">
    <source>
        <dbReference type="Google" id="ProtNLM"/>
    </source>
</evidence>
<sequence length="95" mass="9731">MRKGQCLFALPHGICGSSSVEYVGQSGGRHVCATPPPRGSVGSGSSSVEYVGQSGGRHVCATPPPRGSVGSADIVICSDQCCTKRPQNTLALTVW</sequence>
<dbReference type="AlphaFoldDB" id="A0AAW1IB51"/>
<evidence type="ECO:0000313" key="2">
    <source>
        <dbReference type="Proteomes" id="UP001458880"/>
    </source>
</evidence>
<dbReference type="Proteomes" id="UP001458880">
    <property type="component" value="Unassembled WGS sequence"/>
</dbReference>
<organism evidence="1 2">
    <name type="scientific">Popillia japonica</name>
    <name type="common">Japanese beetle</name>
    <dbReference type="NCBI Taxonomy" id="7064"/>
    <lineage>
        <taxon>Eukaryota</taxon>
        <taxon>Metazoa</taxon>
        <taxon>Ecdysozoa</taxon>
        <taxon>Arthropoda</taxon>
        <taxon>Hexapoda</taxon>
        <taxon>Insecta</taxon>
        <taxon>Pterygota</taxon>
        <taxon>Neoptera</taxon>
        <taxon>Endopterygota</taxon>
        <taxon>Coleoptera</taxon>
        <taxon>Polyphaga</taxon>
        <taxon>Scarabaeiformia</taxon>
        <taxon>Scarabaeidae</taxon>
        <taxon>Rutelinae</taxon>
        <taxon>Popillia</taxon>
    </lineage>
</organism>
<protein>
    <recommendedName>
        <fullName evidence="3">Secreted protein</fullName>
    </recommendedName>
</protein>
<comment type="caution">
    <text evidence="1">The sequence shown here is derived from an EMBL/GenBank/DDBJ whole genome shotgun (WGS) entry which is preliminary data.</text>
</comment>